<accession>A0ABN6WTU1</accession>
<gene>
    <name evidence="2" type="ORF">HCR_07810</name>
</gene>
<evidence type="ECO:0000256" key="1">
    <source>
        <dbReference type="SAM" id="Phobius"/>
    </source>
</evidence>
<reference evidence="2 3" key="1">
    <citation type="submission" date="2023-03" db="EMBL/GenBank/DDBJ databases">
        <title>Description of Hydrogenimonas sp. ISO32.</title>
        <authorList>
            <person name="Mino S."/>
            <person name="Fukazawa S."/>
            <person name="Sawabe T."/>
        </authorList>
    </citation>
    <scope>NUCLEOTIDE SEQUENCE [LARGE SCALE GENOMIC DNA]</scope>
    <source>
        <strain evidence="2 3">ISO32</strain>
    </source>
</reference>
<name>A0ABN6WTU1_9BACT</name>
<dbReference type="PANTHER" id="PTHR31721">
    <property type="entry name" value="OS06G0710300 PROTEIN"/>
    <property type="match status" value="1"/>
</dbReference>
<dbReference type="Proteomes" id="UP001321445">
    <property type="component" value="Chromosome"/>
</dbReference>
<keyword evidence="1" id="KW-0472">Membrane</keyword>
<organism evidence="2 3">
    <name type="scientific">Hydrogenimonas cancrithermarum</name>
    <dbReference type="NCBI Taxonomy" id="2993563"/>
    <lineage>
        <taxon>Bacteria</taxon>
        <taxon>Pseudomonadati</taxon>
        <taxon>Campylobacterota</taxon>
        <taxon>Epsilonproteobacteria</taxon>
        <taxon>Campylobacterales</taxon>
        <taxon>Hydrogenimonadaceae</taxon>
        <taxon>Hydrogenimonas</taxon>
    </lineage>
</organism>
<feature type="transmembrane region" description="Helical" evidence="1">
    <location>
        <begin position="149"/>
        <end position="166"/>
    </location>
</feature>
<dbReference type="Pfam" id="PF03350">
    <property type="entry name" value="UPF0114"/>
    <property type="match status" value="1"/>
</dbReference>
<keyword evidence="1" id="KW-0812">Transmembrane</keyword>
<keyword evidence="3" id="KW-1185">Reference proteome</keyword>
<feature type="transmembrane region" description="Helical" evidence="1">
    <location>
        <begin position="65"/>
        <end position="90"/>
    </location>
</feature>
<evidence type="ECO:0000313" key="2">
    <source>
        <dbReference type="EMBL" id="BDY12469.1"/>
    </source>
</evidence>
<dbReference type="RefSeq" id="WP_286337662.1">
    <property type="nucleotide sequence ID" value="NZ_AP027370.1"/>
</dbReference>
<dbReference type="PIRSF" id="PIRSF026509">
    <property type="entry name" value="UCP026509"/>
    <property type="match status" value="1"/>
</dbReference>
<feature type="transmembrane region" description="Helical" evidence="1">
    <location>
        <begin position="20"/>
        <end position="45"/>
    </location>
</feature>
<protein>
    <submittedName>
        <fullName evidence="2">Membrane protein</fullName>
    </submittedName>
</protein>
<keyword evidence="1" id="KW-1133">Transmembrane helix</keyword>
<dbReference type="EMBL" id="AP027370">
    <property type="protein sequence ID" value="BDY12469.1"/>
    <property type="molecule type" value="Genomic_DNA"/>
</dbReference>
<dbReference type="InterPro" id="IPR005134">
    <property type="entry name" value="UPF0114"/>
</dbReference>
<proteinExistence type="predicted"/>
<dbReference type="PANTHER" id="PTHR31721:SF4">
    <property type="entry name" value="OS06G0710300 PROTEIN"/>
    <property type="match status" value="1"/>
</dbReference>
<sequence length="172" mass="19398">MKFLEKLFETTLWNGRLFVLLAVIFSMLGAIALFVVASTDIWGIVVKTFQIYFSHAHPEHFHEELVGVIIGAVDLYLMAIVMLIFSFGVYELFISEIDPAKDVHSGSKILEIHTLDELKDKLAKVIVMVLVVSFFKKALYTHYSSPLEMLYFAGAILALSLGLYFLHKGGNH</sequence>
<evidence type="ECO:0000313" key="3">
    <source>
        <dbReference type="Proteomes" id="UP001321445"/>
    </source>
</evidence>